<feature type="domain" description="Glycosyl transferase family 1" evidence="1">
    <location>
        <begin position="206"/>
        <end position="354"/>
    </location>
</feature>
<name>A0ABQ6LH12_9RHOB</name>
<dbReference type="PANTHER" id="PTHR45919:SF1">
    <property type="entry name" value="GDP-MAN:MAN(3)GLCNAC(2)-PP-DOL ALPHA-1,2-MANNOSYLTRANSFERASE"/>
    <property type="match status" value="1"/>
</dbReference>
<dbReference type="SUPFAM" id="SSF53756">
    <property type="entry name" value="UDP-Glycosyltransferase/glycogen phosphorylase"/>
    <property type="match status" value="1"/>
</dbReference>
<dbReference type="InterPro" id="IPR001296">
    <property type="entry name" value="Glyco_trans_1"/>
</dbReference>
<accession>A0ABQ6LH12</accession>
<evidence type="ECO:0000313" key="3">
    <source>
        <dbReference type="Proteomes" id="UP001239909"/>
    </source>
</evidence>
<dbReference type="Gene3D" id="3.40.50.2000">
    <property type="entry name" value="Glycogen Phosphorylase B"/>
    <property type="match status" value="1"/>
</dbReference>
<organism evidence="2 3">
    <name type="scientific">Paralimibaculum aggregatum</name>
    <dbReference type="NCBI Taxonomy" id="3036245"/>
    <lineage>
        <taxon>Bacteria</taxon>
        <taxon>Pseudomonadati</taxon>
        <taxon>Pseudomonadota</taxon>
        <taxon>Alphaproteobacteria</taxon>
        <taxon>Rhodobacterales</taxon>
        <taxon>Paracoccaceae</taxon>
        <taxon>Paralimibaculum</taxon>
    </lineage>
</organism>
<keyword evidence="3" id="KW-1185">Reference proteome</keyword>
<evidence type="ECO:0000313" key="2">
    <source>
        <dbReference type="EMBL" id="GMG81384.1"/>
    </source>
</evidence>
<comment type="caution">
    <text evidence="2">The sequence shown here is derived from an EMBL/GenBank/DDBJ whole genome shotgun (WGS) entry which is preliminary data.</text>
</comment>
<dbReference type="PANTHER" id="PTHR45919">
    <property type="entry name" value="GDP-MAN:MAN(3)GLCNAC(2)-PP-DOL ALPHA-1,2-MANNOSYLTRANSFERASE"/>
    <property type="match status" value="1"/>
</dbReference>
<evidence type="ECO:0000259" key="1">
    <source>
        <dbReference type="Pfam" id="PF00534"/>
    </source>
</evidence>
<sequence>MSEGPRVLFLEPLFPRMGGGQIVGLWMLQALRGWAEPTLLSWSRPDFASLDAFAGTDLAAAGIRVLRPSPGLRAFGDALDALDPDPFSIQRMALLERIARRMGPAYDILLSCSNERDMGGRGVQYIHYPHLGEIHVEGMPPRLRRGQRWRPWRLVSGFEIARMSANLTLANSDWTAERFGRIYGRLPETLYPPVPGDFPRRPWAARDDAAICVGRIADDKRLDRIIAAVAALRERHPGFRLRIAGTLDTVAPARMMVERAAAEHPWIELHFDLPRDALCALMAASKIGIHAKEDEHFGIAVAEMLRAGCLTFAHDSGGQVEILGRAPELLFRTPDEAAGKMARALADDALRERLLAALAARAPLFTPERFCAAFRGVLERFLAERPAGAAARRGAA</sequence>
<proteinExistence type="predicted"/>
<dbReference type="EMBL" id="BSYI01000003">
    <property type="protein sequence ID" value="GMG81384.1"/>
    <property type="molecule type" value="Genomic_DNA"/>
</dbReference>
<dbReference type="InterPro" id="IPR038013">
    <property type="entry name" value="ALG11"/>
</dbReference>
<gene>
    <name evidence="2" type="ORF">LNKW23_05970</name>
</gene>
<dbReference type="RefSeq" id="WP_285670043.1">
    <property type="nucleotide sequence ID" value="NZ_BSYI01000003.1"/>
</dbReference>
<dbReference type="Pfam" id="PF00534">
    <property type="entry name" value="Glycos_transf_1"/>
    <property type="match status" value="1"/>
</dbReference>
<protein>
    <submittedName>
        <fullName evidence="2">Glycosyltransferase</fullName>
    </submittedName>
</protein>
<dbReference type="Proteomes" id="UP001239909">
    <property type="component" value="Unassembled WGS sequence"/>
</dbReference>
<reference evidence="2 3" key="1">
    <citation type="submission" date="2023-04" db="EMBL/GenBank/DDBJ databases">
        <title>Marinoamorphus aggregata gen. nov., sp. Nov., isolate from tissue of brittle star Ophioplocus japonicus.</title>
        <authorList>
            <person name="Kawano K."/>
            <person name="Sawayama S."/>
            <person name="Nakagawa S."/>
        </authorList>
    </citation>
    <scope>NUCLEOTIDE SEQUENCE [LARGE SCALE GENOMIC DNA]</scope>
    <source>
        <strain evidence="2 3">NKW23</strain>
    </source>
</reference>